<dbReference type="PROSITE" id="PS51782">
    <property type="entry name" value="LYSM"/>
    <property type="match status" value="5"/>
</dbReference>
<dbReference type="PANTHER" id="PTHR34997:SF2">
    <property type="entry name" value="LYSM DOMAIN-CONTAINING PROTEIN-RELATED"/>
    <property type="match status" value="1"/>
</dbReference>
<evidence type="ECO:0000313" key="9">
    <source>
        <dbReference type="Proteomes" id="UP001140502"/>
    </source>
</evidence>
<proteinExistence type="inferred from homology"/>
<evidence type="ECO:0000256" key="3">
    <source>
        <dbReference type="ARBA" id="ARBA00023026"/>
    </source>
</evidence>
<dbReference type="CDD" id="cd00118">
    <property type="entry name" value="LysM"/>
    <property type="match status" value="2"/>
</dbReference>
<evidence type="ECO:0000313" key="8">
    <source>
        <dbReference type="EMBL" id="KAJ4316382.1"/>
    </source>
</evidence>
<dbReference type="SUPFAM" id="SSF54106">
    <property type="entry name" value="LysM domain"/>
    <property type="match status" value="5"/>
</dbReference>
<keyword evidence="3" id="KW-0843">Virulence</keyword>
<comment type="similarity">
    <text evidence="4">Belongs to the secreted LysM effector family.</text>
</comment>
<dbReference type="AlphaFoldDB" id="A0A9W8W957"/>
<dbReference type="EMBL" id="JAPEUR010000182">
    <property type="protein sequence ID" value="KAJ4316382.1"/>
    <property type="molecule type" value="Genomic_DNA"/>
</dbReference>
<dbReference type="Pfam" id="PF01476">
    <property type="entry name" value="LysM"/>
    <property type="match status" value="2"/>
</dbReference>
<feature type="domain" description="LysM" evidence="7">
    <location>
        <begin position="307"/>
        <end position="353"/>
    </location>
</feature>
<evidence type="ECO:0000259" key="7">
    <source>
        <dbReference type="PROSITE" id="PS51782"/>
    </source>
</evidence>
<dbReference type="OrthoDB" id="2281372at2759"/>
<keyword evidence="9" id="KW-1185">Reference proteome</keyword>
<dbReference type="PANTHER" id="PTHR34997">
    <property type="entry name" value="AM15"/>
    <property type="match status" value="1"/>
</dbReference>
<feature type="region of interest" description="Disordered" evidence="5">
    <location>
        <begin position="97"/>
        <end position="132"/>
    </location>
</feature>
<dbReference type="InterPro" id="IPR036779">
    <property type="entry name" value="LysM_dom_sf"/>
</dbReference>
<evidence type="ECO:0000256" key="4">
    <source>
        <dbReference type="ARBA" id="ARBA00044955"/>
    </source>
</evidence>
<evidence type="ECO:0000256" key="1">
    <source>
        <dbReference type="ARBA" id="ARBA00022669"/>
    </source>
</evidence>
<evidence type="ECO:0000256" key="5">
    <source>
        <dbReference type="SAM" id="MobiDB-lite"/>
    </source>
</evidence>
<accession>A0A9W8W957</accession>
<feature type="domain" description="LysM" evidence="7">
    <location>
        <begin position="141"/>
        <end position="187"/>
    </location>
</feature>
<feature type="domain" description="LysM" evidence="7">
    <location>
        <begin position="221"/>
        <end position="267"/>
    </location>
</feature>
<feature type="chain" id="PRO_5040964236" description="LysM domain-containing protein" evidence="6">
    <location>
        <begin position="20"/>
        <end position="514"/>
    </location>
</feature>
<organism evidence="8 9">
    <name type="scientific">Fusarium piperis</name>
    <dbReference type="NCBI Taxonomy" id="1435070"/>
    <lineage>
        <taxon>Eukaryota</taxon>
        <taxon>Fungi</taxon>
        <taxon>Dikarya</taxon>
        <taxon>Ascomycota</taxon>
        <taxon>Pezizomycotina</taxon>
        <taxon>Sordariomycetes</taxon>
        <taxon>Hypocreomycetidae</taxon>
        <taxon>Hypocreales</taxon>
        <taxon>Nectriaceae</taxon>
        <taxon>Fusarium</taxon>
        <taxon>Fusarium solani species complex</taxon>
    </lineage>
</organism>
<gene>
    <name evidence="8" type="ORF">N0V84_007897</name>
</gene>
<keyword evidence="1" id="KW-0147">Chitin-binding</keyword>
<reference evidence="8" key="1">
    <citation type="submission" date="2022-10" db="EMBL/GenBank/DDBJ databases">
        <title>Tapping the CABI collections for fungal endophytes: first genome assemblies for Collariella, Neodidymelliopsis, Ascochyta clinopodiicola, Didymella pomorum, Didymosphaeria variabile, Neocosmospora piperis and Neocucurbitaria cava.</title>
        <authorList>
            <person name="Hill R."/>
        </authorList>
    </citation>
    <scope>NUCLEOTIDE SEQUENCE</scope>
    <source>
        <strain evidence="8">IMI 366586</strain>
    </source>
</reference>
<feature type="signal peptide" evidence="6">
    <location>
        <begin position="1"/>
        <end position="19"/>
    </location>
</feature>
<sequence>MFAQSIIFLLLGGSQLALGATIRRTHERRGVTPSYPRDDKATEYCTWWHDYDDEISCDELLSANLIDIDQFRRWNPSIKANCEGLTVGRSYCVEAAFEPTPGETDPEPSPTKKPEPSPTTPSNGIKTPDSIQPGMVGNCNKFYLVQKGDGCAAIADKHGITLAEFTKWNSDTGKNCAGLWADAYACVSVIGREPTPTKPIPTNGIETPSPIQDGMVKNCNKFHLVSKTTTCTSIENYYKLPLATFKKWNPAVGSDCRTLLAGYHVCISTVDYKPEPVTTAKPSPTTPSNGITTPSPIQGNMNKNCNKFHLVSKTTTCASIRDYYKLPLGDFYSWNPSVGTNCQALLAGYHVCISVVGWKPPTPSPTTPSNGITTPSPIQAGMTKECNKFHLVKSTTTCDSIQNYYKITMAQLAEWNPAVGSKCTALWADYNVCVGVIGQQSSPTQPPKGDTTPTPFQPGMIKNCKKFHLVQSTTTCASIQNYYKITMAQLAKWNPAVGAKCTALWADYYVCVSA</sequence>
<keyword evidence="2 6" id="KW-0732">Signal</keyword>
<dbReference type="Proteomes" id="UP001140502">
    <property type="component" value="Unassembled WGS sequence"/>
</dbReference>
<dbReference type="GO" id="GO:0008061">
    <property type="term" value="F:chitin binding"/>
    <property type="evidence" value="ECO:0007669"/>
    <property type="project" value="UniProtKB-KW"/>
</dbReference>
<dbReference type="SMART" id="SM00257">
    <property type="entry name" value="LysM"/>
    <property type="match status" value="5"/>
</dbReference>
<feature type="domain" description="LysM" evidence="7">
    <location>
        <begin position="388"/>
        <end position="434"/>
    </location>
</feature>
<name>A0A9W8W957_9HYPO</name>
<comment type="caution">
    <text evidence="8">The sequence shown here is derived from an EMBL/GenBank/DDBJ whole genome shotgun (WGS) entry which is preliminary data.</text>
</comment>
<feature type="domain" description="LysM" evidence="7">
    <location>
        <begin position="466"/>
        <end position="512"/>
    </location>
</feature>
<dbReference type="InterPro" id="IPR052210">
    <property type="entry name" value="LysM1-like"/>
</dbReference>
<evidence type="ECO:0000256" key="6">
    <source>
        <dbReference type="SAM" id="SignalP"/>
    </source>
</evidence>
<protein>
    <recommendedName>
        <fullName evidence="7">LysM domain-containing protein</fullName>
    </recommendedName>
</protein>
<evidence type="ECO:0000256" key="2">
    <source>
        <dbReference type="ARBA" id="ARBA00022729"/>
    </source>
</evidence>
<dbReference type="InterPro" id="IPR018392">
    <property type="entry name" value="LysM"/>
</dbReference>
<dbReference type="Gene3D" id="3.10.350.10">
    <property type="entry name" value="LysM domain"/>
    <property type="match status" value="6"/>
</dbReference>